<evidence type="ECO:0000313" key="2">
    <source>
        <dbReference type="EMBL" id="MFG3817598.1"/>
    </source>
</evidence>
<feature type="region of interest" description="Disordered" evidence="1">
    <location>
        <begin position="94"/>
        <end position="131"/>
    </location>
</feature>
<accession>A0ABW7C9Q4</accession>
<name>A0ABW7C9Q4_9CYAN</name>
<reference evidence="3" key="1">
    <citation type="journal article" date="2024" name="Algal Res.">
        <title>Biochemical, toxicological and genomic investigation of a high-biomass producing Limnothrix strain isolated from Italian shallow drinking water reservoir.</title>
        <authorList>
            <person name="Simonazzi M."/>
            <person name="Shishido T.K."/>
            <person name="Delbaje E."/>
            <person name="Wahlsten M."/>
            <person name="Fewer D.P."/>
            <person name="Sivonen K."/>
            <person name="Pezzolesi L."/>
            <person name="Pistocchi R."/>
        </authorList>
    </citation>
    <scope>NUCLEOTIDE SEQUENCE [LARGE SCALE GENOMIC DNA]</scope>
    <source>
        <strain evidence="3">LRLZ20PSL1</strain>
    </source>
</reference>
<protein>
    <recommendedName>
        <fullName evidence="4">SHOCT domain-containing protein</fullName>
    </recommendedName>
</protein>
<comment type="caution">
    <text evidence="2">The sequence shown here is derived from an EMBL/GenBank/DDBJ whole genome shotgun (WGS) entry which is preliminary data.</text>
</comment>
<evidence type="ECO:0000256" key="1">
    <source>
        <dbReference type="SAM" id="MobiDB-lite"/>
    </source>
</evidence>
<organism evidence="2 3">
    <name type="scientific">Limnothrix redekei LRLZ20PSL1</name>
    <dbReference type="NCBI Taxonomy" id="3112953"/>
    <lineage>
        <taxon>Bacteria</taxon>
        <taxon>Bacillati</taxon>
        <taxon>Cyanobacteriota</taxon>
        <taxon>Cyanophyceae</taxon>
        <taxon>Pseudanabaenales</taxon>
        <taxon>Pseudanabaenaceae</taxon>
        <taxon>Limnothrix</taxon>
    </lineage>
</organism>
<gene>
    <name evidence="2" type="ORF">VPK24_08110</name>
</gene>
<dbReference type="Proteomes" id="UP001604335">
    <property type="component" value="Unassembled WGS sequence"/>
</dbReference>
<proteinExistence type="predicted"/>
<dbReference type="RefSeq" id="WP_393012026.1">
    <property type="nucleotide sequence ID" value="NZ_JAZAQF010000049.1"/>
</dbReference>
<sequence>MDIQRLQSIADRHGFSVAAVSHLADRIRSGRGTMAQFNHPELGGAGQWMQGGMMMIGDLFNQSLKARVANLCQDLYQDLCQTWATELPTTPGVAHSTQVQYQSAPIAPSSQPPRQPPSQATPGQSPFPWNPMPPMDFGAVDCWWPRDWGQPSIQGRQNHLDYAYFAPFNRLALRQGGMVTFYDTTGYQITGFSQQQTTESQGLICFSSRGQVAVRQFPQLV</sequence>
<dbReference type="EMBL" id="JAZAQF010000049">
    <property type="protein sequence ID" value="MFG3817598.1"/>
    <property type="molecule type" value="Genomic_DNA"/>
</dbReference>
<evidence type="ECO:0008006" key="4">
    <source>
        <dbReference type="Google" id="ProtNLM"/>
    </source>
</evidence>
<keyword evidence="3" id="KW-1185">Reference proteome</keyword>
<evidence type="ECO:0000313" key="3">
    <source>
        <dbReference type="Proteomes" id="UP001604335"/>
    </source>
</evidence>